<proteinExistence type="predicted"/>
<dbReference type="SUPFAM" id="SSF57783">
    <property type="entry name" value="Zinc beta-ribbon"/>
    <property type="match status" value="1"/>
</dbReference>
<protein>
    <recommendedName>
        <fullName evidence="3">Zinc finger CHC2-type domain-containing protein</fullName>
    </recommendedName>
</protein>
<dbReference type="EMBL" id="JAFMYW010000014">
    <property type="protein sequence ID" value="MBO0952860.1"/>
    <property type="molecule type" value="Genomic_DNA"/>
</dbReference>
<reference evidence="1 2" key="1">
    <citation type="submission" date="2021-03" db="EMBL/GenBank/DDBJ databases">
        <title>Fibrella sp. HMF5405 genome sequencing and assembly.</title>
        <authorList>
            <person name="Kang H."/>
            <person name="Kim H."/>
            <person name="Bae S."/>
            <person name="Joh K."/>
        </authorList>
    </citation>
    <scope>NUCLEOTIDE SEQUENCE [LARGE SCALE GENOMIC DNA]</scope>
    <source>
        <strain evidence="1 2">HMF5405</strain>
    </source>
</reference>
<evidence type="ECO:0008006" key="3">
    <source>
        <dbReference type="Google" id="ProtNLM"/>
    </source>
</evidence>
<organism evidence="1 2">
    <name type="scientific">Fibrella forsythiae</name>
    <dbReference type="NCBI Taxonomy" id="2817061"/>
    <lineage>
        <taxon>Bacteria</taxon>
        <taxon>Pseudomonadati</taxon>
        <taxon>Bacteroidota</taxon>
        <taxon>Cytophagia</taxon>
        <taxon>Cytophagales</taxon>
        <taxon>Spirosomataceae</taxon>
        <taxon>Fibrella</taxon>
    </lineage>
</organism>
<sequence>MTVSDAKSLDINELLTRLGHQPTRRTAKDTWYRRPYGSESHASFHVSRDGRAWFDFGTGQGGNIIDLALLLGPCSGVAQALAFLESVQGQLIRPATIKQRPLPQPAPAAYQLQSHQPMADERGGAFLRSRSLDPLALRPYLTDVYFTPGHSPQTQPLYGIGLANASGGFELRSQLGGTPWRKLSLGPKDISAFRLSPTAAWLCFEGMPDFGSFLTVDRPPVGTFNYLILNGTGMTTRATEFLATQPPGSLILCSQAGEGARKAKETLLAWAAAQGWQTGDIDHKWQGYGDYNEKLMAKQKLAPSAPGGSVNQEP</sequence>
<gene>
    <name evidence="1" type="ORF">J2I46_30065</name>
</gene>
<dbReference type="RefSeq" id="WP_207332811.1">
    <property type="nucleotide sequence ID" value="NZ_JAFMYW010000014.1"/>
</dbReference>
<dbReference type="InterPro" id="IPR036977">
    <property type="entry name" value="DNA_primase_Znf_CHC2"/>
</dbReference>
<evidence type="ECO:0000313" key="1">
    <source>
        <dbReference type="EMBL" id="MBO0952860.1"/>
    </source>
</evidence>
<keyword evidence="2" id="KW-1185">Reference proteome</keyword>
<comment type="caution">
    <text evidence="1">The sequence shown here is derived from an EMBL/GenBank/DDBJ whole genome shotgun (WGS) entry which is preliminary data.</text>
</comment>
<evidence type="ECO:0000313" key="2">
    <source>
        <dbReference type="Proteomes" id="UP000664628"/>
    </source>
</evidence>
<name>A0ABS3JS58_9BACT</name>
<dbReference type="Proteomes" id="UP000664628">
    <property type="component" value="Unassembled WGS sequence"/>
</dbReference>
<accession>A0ABS3JS58</accession>
<dbReference type="Gene3D" id="3.90.580.10">
    <property type="entry name" value="Zinc finger, CHC2-type domain"/>
    <property type="match status" value="1"/>
</dbReference>